<comment type="caution">
    <text evidence="2">The sequence shown here is derived from an EMBL/GenBank/DDBJ whole genome shotgun (WGS) entry which is preliminary data.</text>
</comment>
<evidence type="ECO:0000313" key="2">
    <source>
        <dbReference type="EMBL" id="CAB9512814.1"/>
    </source>
</evidence>
<name>A0A9N8E2N2_9STRA</name>
<gene>
    <name evidence="2" type="ORF">SEMRO_556_G165900.1</name>
</gene>
<keyword evidence="1" id="KW-0732">Signal</keyword>
<dbReference type="AlphaFoldDB" id="A0A9N8E2N2"/>
<sequence>MGLPQIEFRCGLMMIPLLASLGVNALQPPMTTLSRRNFFAVSSVNAATTFLPQISNAVPLLKDAEVDRMKSKMMKVSDNGSDKIQRQPLALDFAVLLTRSSYVETDQLDIIPINQLERDMYLLRTAAYEPYIQKVKGVKQGDLTDPKYFDFMSSVQYNIFNRALQDPELDFEEMQPDASQMPDGLPPKPHKVVDQLVKTYDQRVGTSILDYLRDTYRGTPIALQEASPATTESRPGVDQVHAALIQLVKLFLINGFAWEGRAKLLKDGGEGKPVSFLLSLEAPATLWSGQSLASQKTSLRNDFLSKTAKQLVVSMGYSVKSSYIKYKGDTELTYLTIQ</sequence>
<protein>
    <submittedName>
        <fullName evidence="2">Uncharacterized protein</fullName>
    </submittedName>
</protein>
<organism evidence="2 3">
    <name type="scientific">Seminavis robusta</name>
    <dbReference type="NCBI Taxonomy" id="568900"/>
    <lineage>
        <taxon>Eukaryota</taxon>
        <taxon>Sar</taxon>
        <taxon>Stramenopiles</taxon>
        <taxon>Ochrophyta</taxon>
        <taxon>Bacillariophyta</taxon>
        <taxon>Bacillariophyceae</taxon>
        <taxon>Bacillariophycidae</taxon>
        <taxon>Naviculales</taxon>
        <taxon>Naviculaceae</taxon>
        <taxon>Seminavis</taxon>
    </lineage>
</organism>
<dbReference type="Proteomes" id="UP001153069">
    <property type="component" value="Unassembled WGS sequence"/>
</dbReference>
<feature type="signal peptide" evidence="1">
    <location>
        <begin position="1"/>
        <end position="25"/>
    </location>
</feature>
<dbReference type="EMBL" id="CAICTM010000555">
    <property type="protein sequence ID" value="CAB9512814.1"/>
    <property type="molecule type" value="Genomic_DNA"/>
</dbReference>
<keyword evidence="3" id="KW-1185">Reference proteome</keyword>
<evidence type="ECO:0000256" key="1">
    <source>
        <dbReference type="SAM" id="SignalP"/>
    </source>
</evidence>
<accession>A0A9N8E2N2</accession>
<dbReference type="OrthoDB" id="44749at2759"/>
<proteinExistence type="predicted"/>
<evidence type="ECO:0000313" key="3">
    <source>
        <dbReference type="Proteomes" id="UP001153069"/>
    </source>
</evidence>
<reference evidence="2" key="1">
    <citation type="submission" date="2020-06" db="EMBL/GenBank/DDBJ databases">
        <authorList>
            <consortium name="Plant Systems Biology data submission"/>
        </authorList>
    </citation>
    <scope>NUCLEOTIDE SEQUENCE</scope>
    <source>
        <strain evidence="2">D6</strain>
    </source>
</reference>
<feature type="chain" id="PRO_5040367467" evidence="1">
    <location>
        <begin position="26"/>
        <end position="338"/>
    </location>
</feature>